<dbReference type="EMBL" id="CP097636">
    <property type="protein sequence ID" value="URI09419.1"/>
    <property type="molecule type" value="Genomic_DNA"/>
</dbReference>
<sequence length="103" mass="11971">MKVLGVQLLHDFAGRHPPVRTWVQSWLAEVKKSTWSRPQDIKDRYRSASIVGRFVIFNVKDCRMATVVAYATGIVYVKWIGTHDEYMKVNWESASNEASRRQD</sequence>
<dbReference type="InterPro" id="IPR018669">
    <property type="entry name" value="Toxin_HigB"/>
</dbReference>
<gene>
    <name evidence="1" type="ORF">MW290_28045</name>
</gene>
<keyword evidence="2" id="KW-1185">Reference proteome</keyword>
<dbReference type="RefSeq" id="WP_250197646.1">
    <property type="nucleotide sequence ID" value="NZ_CP097636.1"/>
</dbReference>
<evidence type="ECO:0000313" key="2">
    <source>
        <dbReference type="Proteomes" id="UP001056201"/>
    </source>
</evidence>
<protein>
    <submittedName>
        <fullName evidence="1">Type II toxin-antitoxin system HigB family toxin</fullName>
    </submittedName>
</protein>
<name>A0ABY4SDZ6_AQUTE</name>
<accession>A0ABY4SDZ6</accession>
<dbReference type="Proteomes" id="UP001056201">
    <property type="component" value="Chromosome 2"/>
</dbReference>
<evidence type="ECO:0000313" key="1">
    <source>
        <dbReference type="EMBL" id="URI09419.1"/>
    </source>
</evidence>
<reference evidence="1" key="1">
    <citation type="submission" date="2022-05" db="EMBL/GenBank/DDBJ databases">
        <title>An RpoN-dependent PEP-CTERM gene is involved in floc formation of an Aquincola tertiaricarbonis strain.</title>
        <authorList>
            <person name="Qiu D."/>
            <person name="Xia M."/>
        </authorList>
    </citation>
    <scope>NUCLEOTIDE SEQUENCE</scope>
    <source>
        <strain evidence="1">RN12</strain>
    </source>
</reference>
<proteinExistence type="predicted"/>
<dbReference type="Pfam" id="PF09907">
    <property type="entry name" value="HigB_toxin"/>
    <property type="match status" value="1"/>
</dbReference>
<organism evidence="1 2">
    <name type="scientific">Aquincola tertiaricarbonis</name>
    <dbReference type="NCBI Taxonomy" id="391953"/>
    <lineage>
        <taxon>Bacteria</taxon>
        <taxon>Pseudomonadati</taxon>
        <taxon>Pseudomonadota</taxon>
        <taxon>Betaproteobacteria</taxon>
        <taxon>Burkholderiales</taxon>
        <taxon>Sphaerotilaceae</taxon>
        <taxon>Aquincola</taxon>
    </lineage>
</organism>